<dbReference type="EMBL" id="BNJJ01000015">
    <property type="protein sequence ID" value="GHO86998.1"/>
    <property type="molecule type" value="Genomic_DNA"/>
</dbReference>
<reference evidence="1 2" key="1">
    <citation type="journal article" date="2021" name="Int. J. Syst. Evol. Microbiol.">
        <title>Reticulibacter mediterranei gen. nov., sp. nov., within the new family Reticulibacteraceae fam. nov., and Ktedonospora formicarum gen. nov., sp. nov., Ktedonobacter robiniae sp. nov., Dictyobacter formicarum sp. nov. and Dictyobacter arantiisoli sp. nov., belonging to the class Ktedonobacteria.</title>
        <authorList>
            <person name="Yabe S."/>
            <person name="Zheng Y."/>
            <person name="Wang C.M."/>
            <person name="Sakai Y."/>
            <person name="Abe K."/>
            <person name="Yokota A."/>
            <person name="Donadio S."/>
            <person name="Cavaletti L."/>
            <person name="Monciardini P."/>
        </authorList>
    </citation>
    <scope>NUCLEOTIDE SEQUENCE [LARGE SCALE GENOMIC DNA]</scope>
    <source>
        <strain evidence="1 2">SOSP1-9</strain>
    </source>
</reference>
<dbReference type="PROSITE" id="PS51257">
    <property type="entry name" value="PROKAR_LIPOPROTEIN"/>
    <property type="match status" value="1"/>
</dbReference>
<sequence>MGWSRQSLTWSCAVCGFVSCHKVELLLFENESGDGSTVMYDLPSSLMAIERNPALRDAAQELGCKLQTLVSRVTGAELDRTPEQMDHQN</sequence>
<dbReference type="Proteomes" id="UP000635565">
    <property type="component" value="Unassembled WGS sequence"/>
</dbReference>
<keyword evidence="2" id="KW-1185">Reference proteome</keyword>
<evidence type="ECO:0000313" key="2">
    <source>
        <dbReference type="Proteomes" id="UP000635565"/>
    </source>
</evidence>
<protein>
    <submittedName>
        <fullName evidence="1">Uncharacterized protein</fullName>
    </submittedName>
</protein>
<proteinExistence type="predicted"/>
<accession>A0ABQ3VMF8</accession>
<comment type="caution">
    <text evidence="1">The sequence shown here is derived from an EMBL/GenBank/DDBJ whole genome shotgun (WGS) entry which is preliminary data.</text>
</comment>
<evidence type="ECO:0000313" key="1">
    <source>
        <dbReference type="EMBL" id="GHO86998.1"/>
    </source>
</evidence>
<organism evidence="1 2">
    <name type="scientific">Dictyobacter formicarum</name>
    <dbReference type="NCBI Taxonomy" id="2778368"/>
    <lineage>
        <taxon>Bacteria</taxon>
        <taxon>Bacillati</taxon>
        <taxon>Chloroflexota</taxon>
        <taxon>Ktedonobacteria</taxon>
        <taxon>Ktedonobacterales</taxon>
        <taxon>Dictyobacteraceae</taxon>
        <taxon>Dictyobacter</taxon>
    </lineage>
</organism>
<name>A0ABQ3VMF8_9CHLR</name>
<gene>
    <name evidence="1" type="ORF">KSZ_50040</name>
</gene>